<gene>
    <name evidence="1" type="ORF">CHIRRI_LOCUS10016</name>
</gene>
<dbReference type="GO" id="GO:0008080">
    <property type="term" value="F:N-acetyltransferase activity"/>
    <property type="evidence" value="ECO:0007669"/>
    <property type="project" value="TreeGrafter"/>
</dbReference>
<evidence type="ECO:0000313" key="1">
    <source>
        <dbReference type="EMBL" id="CAG9807166.1"/>
    </source>
</evidence>
<dbReference type="PANTHER" id="PTHR20905:SF32">
    <property type="entry name" value="ARYLALKYLAMINE N-ACETYLTRANSFERASE-LIKE 7, ISOFORM A"/>
    <property type="match status" value="1"/>
</dbReference>
<dbReference type="PANTHER" id="PTHR20905">
    <property type="entry name" value="N-ACETYLTRANSFERASE-RELATED"/>
    <property type="match status" value="1"/>
</dbReference>
<dbReference type="AlphaFoldDB" id="A0A9N9WWY3"/>
<evidence type="ECO:0000313" key="2">
    <source>
        <dbReference type="Proteomes" id="UP001153620"/>
    </source>
</evidence>
<accession>A0A9N9WWY3</accession>
<dbReference type="EMBL" id="OU895879">
    <property type="protein sequence ID" value="CAG9807166.1"/>
    <property type="molecule type" value="Genomic_DNA"/>
</dbReference>
<reference evidence="1" key="2">
    <citation type="submission" date="2022-10" db="EMBL/GenBank/DDBJ databases">
        <authorList>
            <consortium name="ENA_rothamsted_submissions"/>
            <consortium name="culmorum"/>
            <person name="King R."/>
        </authorList>
    </citation>
    <scope>NUCLEOTIDE SEQUENCE</scope>
</reference>
<organism evidence="1 2">
    <name type="scientific">Chironomus riparius</name>
    <dbReference type="NCBI Taxonomy" id="315576"/>
    <lineage>
        <taxon>Eukaryota</taxon>
        <taxon>Metazoa</taxon>
        <taxon>Ecdysozoa</taxon>
        <taxon>Arthropoda</taxon>
        <taxon>Hexapoda</taxon>
        <taxon>Insecta</taxon>
        <taxon>Pterygota</taxon>
        <taxon>Neoptera</taxon>
        <taxon>Endopterygota</taxon>
        <taxon>Diptera</taxon>
        <taxon>Nematocera</taxon>
        <taxon>Chironomoidea</taxon>
        <taxon>Chironomidae</taxon>
        <taxon>Chironominae</taxon>
        <taxon>Chironomus</taxon>
    </lineage>
</organism>
<dbReference type="InterPro" id="IPR016181">
    <property type="entry name" value="Acyl_CoA_acyltransferase"/>
</dbReference>
<dbReference type="OrthoDB" id="8113373at2759"/>
<dbReference type="Proteomes" id="UP001153620">
    <property type="component" value="Chromosome 3"/>
</dbReference>
<reference evidence="1" key="1">
    <citation type="submission" date="2022-01" db="EMBL/GenBank/DDBJ databases">
        <authorList>
            <person name="King R."/>
        </authorList>
    </citation>
    <scope>NUCLEOTIDE SEQUENCE</scope>
</reference>
<evidence type="ECO:0008006" key="3">
    <source>
        <dbReference type="Google" id="ProtNLM"/>
    </source>
</evidence>
<protein>
    <recommendedName>
        <fullName evidence="3">N-acetyltransferase domain-containing protein</fullName>
    </recommendedName>
</protein>
<dbReference type="SUPFAM" id="SSF55729">
    <property type="entry name" value="Acyl-CoA N-acyltransferases (Nat)"/>
    <property type="match status" value="2"/>
</dbReference>
<sequence>MKSFRRPSDLEFPIIYHKFKAKDLDSDEIIDYQIQDLLEEDYEKAVELMTTDYSPEESFSRCRGIPDDPDAMAEVQKIWHLCLQTKISVGCYKSDGSGELIGTNILLVYDKNDEPVDVNMIKTQHFRDLLTLLKFIEGNYDVYEKYGTDKYLSDFGLVTKKSYRHRGIGTEFLKARIPILKALKVDVTSTVFTVIGSQKAAVKANYEEVVAVKWTDIAADFPQFDFTKADSEYCKILDMNSFQASNEFTHKMTTFTRPNALPFPTIYHKFQAKDKDSDELVEYRVQDLLEEDYENGIDMMISEYCPEESFNKCRGVANNVEAVKEKRNIWRKHINKRLSVGCYKSDELVGVCIFSVHVKNASESPFMFKTAHNRDVSSIVDYIKDQYDVYSNFDTDKYLTDYGMMTKKTYRHRGIAVELLKTRTEILKSLDVDVTSTIFTVIGSQKAAVKANYEEVYAVKWTDIAQHFPDFDFSKADCEYCKIFIMKVGKK</sequence>
<name>A0A9N9WWY3_9DIPT</name>
<keyword evidence="2" id="KW-1185">Reference proteome</keyword>
<proteinExistence type="predicted"/>
<dbReference type="Gene3D" id="3.40.630.30">
    <property type="match status" value="2"/>
</dbReference>